<evidence type="ECO:0000256" key="1">
    <source>
        <dbReference type="ARBA" id="ARBA00009716"/>
    </source>
</evidence>
<dbReference type="EMBL" id="JAESVP010000001">
    <property type="protein sequence ID" value="MBL4926820.1"/>
    <property type="molecule type" value="Genomic_DNA"/>
</dbReference>
<dbReference type="GO" id="GO:0015930">
    <property type="term" value="F:glutamate synthase activity"/>
    <property type="evidence" value="ECO:0007669"/>
    <property type="project" value="InterPro"/>
</dbReference>
<keyword evidence="6" id="KW-1185">Reference proteome</keyword>
<feature type="transmembrane region" description="Helical" evidence="3">
    <location>
        <begin position="7"/>
        <end position="29"/>
    </location>
</feature>
<keyword evidence="3" id="KW-1133">Transmembrane helix</keyword>
<dbReference type="InterPro" id="IPR024188">
    <property type="entry name" value="GltB"/>
</dbReference>
<reference evidence="5" key="1">
    <citation type="submission" date="2021-01" db="EMBL/GenBank/DDBJ databases">
        <title>Genome seq and assembly of Tabrizicola sp. KVB23.</title>
        <authorList>
            <person name="Chhetri G."/>
        </authorList>
    </citation>
    <scope>NUCLEOTIDE SEQUENCE</scope>
    <source>
        <strain evidence="5">KVB23</strain>
    </source>
</reference>
<dbReference type="InterPro" id="IPR027283">
    <property type="entry name" value="YerD"/>
</dbReference>
<evidence type="ECO:0000313" key="6">
    <source>
        <dbReference type="Proteomes" id="UP000619033"/>
    </source>
</evidence>
<comment type="similarity">
    <text evidence="1 2">Belongs to the glutamate synthase family.</text>
</comment>
<keyword evidence="3" id="KW-0812">Transmembrane</keyword>
<dbReference type="Pfam" id="PF01645">
    <property type="entry name" value="Glu_synthase"/>
    <property type="match status" value="1"/>
</dbReference>
<dbReference type="PIRSF" id="PIRSF500060">
    <property type="entry name" value="UCP500060"/>
    <property type="match status" value="1"/>
</dbReference>
<proteinExistence type="inferred from homology"/>
<dbReference type="GO" id="GO:0006537">
    <property type="term" value="P:glutamate biosynthetic process"/>
    <property type="evidence" value="ECO:0007669"/>
    <property type="project" value="InterPro"/>
</dbReference>
<sequence>MKTAFELRYALLTWPAILLVLAVLTATLWPGGRAGLEVVALVLAAVVAVGVYDLFQTRHAILRNYPIAARLRFLLEGIRPEMRQYFFEGDKDGAPFARDKRAIVYQRAKKALDKRPFGTQLDVYQDEYEWLHHSLAPRPLAKAETMRVQVGSYSASLLNISAMSYGALSANAVRALNRGAKAGGFYHDTGEGGISPYHREGGGDLVWELGSGYFGARAADGGFDPARFAETAKDTQIKMIEVKLSQGAKPGHGGVLPAAKITEEISAIRGVPMGVDCVSPSAHPAFSTPVGLLEFTARLRDLSGGKPAGFKLCIGHPWEFLAICKAMVETGITPDFIVIDGKEGGTGAAPLEFMDHVGMPLRDGLSFAHNALIGAGLRDKVRIGASGKITTAFDMARIMALGADWCNAARGFMFAIGCIQAQSCHTGHCPTGVTSPDPARQRALVVPDKAERVANFHKNTLHALAELTAAAGVDHPAQLMSHHFQRRIGATTGALPLSDIYPTLAPGQLLADPASAKGFAKAWAMAQSGSFAPAL</sequence>
<dbReference type="CDD" id="cd02808">
    <property type="entry name" value="GltS_FMN"/>
    <property type="match status" value="1"/>
</dbReference>
<evidence type="ECO:0000256" key="3">
    <source>
        <dbReference type="SAM" id="Phobius"/>
    </source>
</evidence>
<dbReference type="FunFam" id="3.20.20.70:FF:000156">
    <property type="entry name" value="Glutamate synthase domain protein"/>
    <property type="match status" value="1"/>
</dbReference>
<gene>
    <name evidence="5" type="ORF">JI744_01755</name>
</gene>
<comment type="caution">
    <text evidence="5">The sequence shown here is derived from an EMBL/GenBank/DDBJ whole genome shotgun (WGS) entry which is preliminary data.</text>
</comment>
<protein>
    <submittedName>
        <fullName evidence="5">FMN-binding glutamate synthase family protein</fullName>
    </submittedName>
</protein>
<dbReference type="SUPFAM" id="SSF51395">
    <property type="entry name" value="FMN-linked oxidoreductases"/>
    <property type="match status" value="1"/>
</dbReference>
<dbReference type="AlphaFoldDB" id="A0A8J7ML92"/>
<dbReference type="RefSeq" id="WP_202657652.1">
    <property type="nucleotide sequence ID" value="NZ_JAESVP010000001.1"/>
</dbReference>
<feature type="domain" description="Glutamate synthase" evidence="4">
    <location>
        <begin position="149"/>
        <end position="473"/>
    </location>
</feature>
<keyword evidence="3" id="KW-0472">Membrane</keyword>
<name>A0A8J7ML92_9RHOB</name>
<evidence type="ECO:0000313" key="5">
    <source>
        <dbReference type="EMBL" id="MBL4926820.1"/>
    </source>
</evidence>
<evidence type="ECO:0000259" key="4">
    <source>
        <dbReference type="Pfam" id="PF01645"/>
    </source>
</evidence>
<dbReference type="InterPro" id="IPR013785">
    <property type="entry name" value="Aldolase_TIM"/>
</dbReference>
<evidence type="ECO:0000256" key="2">
    <source>
        <dbReference type="PIRNR" id="PIRNR006429"/>
    </source>
</evidence>
<dbReference type="PANTHER" id="PTHR43819:SF1">
    <property type="entry name" value="ARCHAEAL-TYPE GLUTAMATE SYNTHASE [NADPH]"/>
    <property type="match status" value="1"/>
</dbReference>
<feature type="transmembrane region" description="Helical" evidence="3">
    <location>
        <begin position="35"/>
        <end position="55"/>
    </location>
</feature>
<dbReference type="Proteomes" id="UP000619033">
    <property type="component" value="Unassembled WGS sequence"/>
</dbReference>
<dbReference type="PANTHER" id="PTHR43819">
    <property type="entry name" value="ARCHAEAL-TYPE GLUTAMATE SYNTHASE [NADPH]"/>
    <property type="match status" value="1"/>
</dbReference>
<dbReference type="InterPro" id="IPR002932">
    <property type="entry name" value="Glu_synthdom"/>
</dbReference>
<dbReference type="Gene3D" id="3.20.20.70">
    <property type="entry name" value="Aldolase class I"/>
    <property type="match status" value="1"/>
</dbReference>
<accession>A0A8J7ML92</accession>
<dbReference type="PIRSF" id="PIRSF006429">
    <property type="entry name" value="GOGAT_lg_2"/>
    <property type="match status" value="1"/>
</dbReference>
<organism evidence="5 6">
    <name type="scientific">Fuscibacter oryzae</name>
    <dbReference type="NCBI Taxonomy" id="2803939"/>
    <lineage>
        <taxon>Bacteria</taxon>
        <taxon>Pseudomonadati</taxon>
        <taxon>Pseudomonadota</taxon>
        <taxon>Alphaproteobacteria</taxon>
        <taxon>Rhodobacterales</taxon>
        <taxon>Paracoccaceae</taxon>
        <taxon>Fuscibacter</taxon>
    </lineage>
</organism>